<dbReference type="Proteomes" id="UP001235939">
    <property type="component" value="Chromosome X"/>
</dbReference>
<evidence type="ECO:0000313" key="1">
    <source>
        <dbReference type="EMBL" id="UYV84477.1"/>
    </source>
</evidence>
<dbReference type="EMBL" id="CP092886">
    <property type="protein sequence ID" value="UYV84477.1"/>
    <property type="molecule type" value="Genomic_DNA"/>
</dbReference>
<protein>
    <submittedName>
        <fullName evidence="1">Uncharacterized protein</fullName>
    </submittedName>
</protein>
<proteinExistence type="predicted"/>
<evidence type="ECO:0000313" key="2">
    <source>
        <dbReference type="Proteomes" id="UP001235939"/>
    </source>
</evidence>
<accession>A0ABY6LTA6</accession>
<reference evidence="1 2" key="1">
    <citation type="submission" date="2022-03" db="EMBL/GenBank/DDBJ databases">
        <title>A chromosomal length assembly of Cordylochernes scorpioides.</title>
        <authorList>
            <person name="Zeh D."/>
            <person name="Zeh J."/>
        </authorList>
    </citation>
    <scope>NUCLEOTIDE SEQUENCE [LARGE SCALE GENOMIC DNA]</scope>
    <source>
        <strain evidence="1">IN4F17</strain>
        <tissue evidence="1">Whole Body</tissue>
    </source>
</reference>
<organism evidence="1 2">
    <name type="scientific">Cordylochernes scorpioides</name>
    <dbReference type="NCBI Taxonomy" id="51811"/>
    <lineage>
        <taxon>Eukaryota</taxon>
        <taxon>Metazoa</taxon>
        <taxon>Ecdysozoa</taxon>
        <taxon>Arthropoda</taxon>
        <taxon>Chelicerata</taxon>
        <taxon>Arachnida</taxon>
        <taxon>Pseudoscorpiones</taxon>
        <taxon>Cheliferoidea</taxon>
        <taxon>Chernetidae</taxon>
        <taxon>Cordylochernes</taxon>
    </lineage>
</organism>
<name>A0ABY6LTA6_9ARAC</name>
<gene>
    <name evidence="1" type="ORF">LAZ67_X002332</name>
</gene>
<keyword evidence="2" id="KW-1185">Reference proteome</keyword>
<sequence length="142" mass="15903">MKKLRRLQDEYFNSLPDSHFREGILILEKRWAKSIEVKGNNTADYPGLVSCSLALDQYGGARQWKRPLQFFEPNGIGIVSPTPTWHLSGSGRSASRKTICVPIDSGQRLLMAIFPPWSLAILVVLCTAEYSVGSQHSVSFHQ</sequence>